<feature type="transmembrane region" description="Helical" evidence="7">
    <location>
        <begin position="372"/>
        <end position="394"/>
    </location>
</feature>
<dbReference type="InterPro" id="IPR001516">
    <property type="entry name" value="Proton_antipo_N"/>
</dbReference>
<evidence type="ECO:0000313" key="11">
    <source>
        <dbReference type="Proteomes" id="UP000186168"/>
    </source>
</evidence>
<reference evidence="10 11" key="1">
    <citation type="submission" date="2013-05" db="EMBL/GenBank/DDBJ databases">
        <title>Genome sequence of Streptomyces sparsogenes DSM 40356.</title>
        <authorList>
            <person name="Coyne S."/>
            <person name="Seebeck F.P."/>
        </authorList>
    </citation>
    <scope>NUCLEOTIDE SEQUENCE [LARGE SCALE GENOMIC DNA]</scope>
    <source>
        <strain evidence="10 11">DSM 40356</strain>
    </source>
</reference>
<dbReference type="AlphaFoldDB" id="A0A1R1SLW0"/>
<evidence type="ECO:0000256" key="3">
    <source>
        <dbReference type="ARBA" id="ARBA00022989"/>
    </source>
</evidence>
<dbReference type="PANTHER" id="PTHR42829:SF2">
    <property type="entry name" value="NADH-UBIQUINONE OXIDOREDUCTASE CHAIN 5"/>
    <property type="match status" value="1"/>
</dbReference>
<feature type="transmembrane region" description="Helical" evidence="7">
    <location>
        <begin position="414"/>
        <end position="432"/>
    </location>
</feature>
<dbReference type="GO" id="GO:0042773">
    <property type="term" value="P:ATP synthesis coupled electron transport"/>
    <property type="evidence" value="ECO:0007669"/>
    <property type="project" value="InterPro"/>
</dbReference>
<feature type="transmembrane region" description="Helical" evidence="7">
    <location>
        <begin position="520"/>
        <end position="542"/>
    </location>
</feature>
<dbReference type="InterPro" id="IPR001750">
    <property type="entry name" value="ND/Mrp_TM"/>
</dbReference>
<evidence type="ECO:0000256" key="5">
    <source>
        <dbReference type="RuleBase" id="RU000320"/>
    </source>
</evidence>
<feature type="transmembrane region" description="Helical" evidence="7">
    <location>
        <begin position="118"/>
        <end position="135"/>
    </location>
</feature>
<keyword evidence="10" id="KW-0830">Ubiquinone</keyword>
<feature type="compositionally biased region" description="Low complexity" evidence="6">
    <location>
        <begin position="457"/>
        <end position="467"/>
    </location>
</feature>
<feature type="domain" description="NADH-Ubiquinone oxidoreductase (complex I) chain 5 N-terminal" evidence="9">
    <location>
        <begin position="69"/>
        <end position="119"/>
    </location>
</feature>
<dbReference type="GeneID" id="96744221"/>
<evidence type="ECO:0000256" key="2">
    <source>
        <dbReference type="ARBA" id="ARBA00022692"/>
    </source>
</evidence>
<feature type="transmembrane region" description="Helical" evidence="7">
    <location>
        <begin position="141"/>
        <end position="160"/>
    </location>
</feature>
<evidence type="ECO:0000256" key="4">
    <source>
        <dbReference type="ARBA" id="ARBA00023136"/>
    </source>
</evidence>
<evidence type="ECO:0000256" key="1">
    <source>
        <dbReference type="ARBA" id="ARBA00004127"/>
    </source>
</evidence>
<dbReference type="Proteomes" id="UP000186168">
    <property type="component" value="Unassembled WGS sequence"/>
</dbReference>
<dbReference type="GO" id="GO:0012505">
    <property type="term" value="C:endomembrane system"/>
    <property type="evidence" value="ECO:0007669"/>
    <property type="project" value="UniProtKB-SubCell"/>
</dbReference>
<feature type="domain" description="NADH:quinone oxidoreductase/Mrp antiporter transmembrane" evidence="8">
    <location>
        <begin position="135"/>
        <end position="419"/>
    </location>
</feature>
<evidence type="ECO:0000256" key="6">
    <source>
        <dbReference type="SAM" id="MobiDB-lite"/>
    </source>
</evidence>
<organism evidence="10 11">
    <name type="scientific">Streptomyces sparsogenes DSM 40356</name>
    <dbReference type="NCBI Taxonomy" id="1331668"/>
    <lineage>
        <taxon>Bacteria</taxon>
        <taxon>Bacillati</taxon>
        <taxon>Actinomycetota</taxon>
        <taxon>Actinomycetes</taxon>
        <taxon>Kitasatosporales</taxon>
        <taxon>Streptomycetaceae</taxon>
        <taxon>Streptomyces</taxon>
    </lineage>
</organism>
<feature type="transmembrane region" description="Helical" evidence="7">
    <location>
        <begin position="246"/>
        <end position="266"/>
    </location>
</feature>
<comment type="caution">
    <text evidence="10">The sequence shown here is derived from an EMBL/GenBank/DDBJ whole genome shotgun (WGS) entry which is preliminary data.</text>
</comment>
<feature type="transmembrane region" description="Helical" evidence="7">
    <location>
        <begin position="181"/>
        <end position="202"/>
    </location>
</feature>
<keyword evidence="4 7" id="KW-0472">Membrane</keyword>
<dbReference type="GO" id="GO:0008137">
    <property type="term" value="F:NADH dehydrogenase (ubiquinone) activity"/>
    <property type="evidence" value="ECO:0007669"/>
    <property type="project" value="InterPro"/>
</dbReference>
<dbReference type="GO" id="GO:0016020">
    <property type="term" value="C:membrane"/>
    <property type="evidence" value="ECO:0007669"/>
    <property type="project" value="UniProtKB-SubCell"/>
</dbReference>
<feature type="transmembrane region" description="Helical" evidence="7">
    <location>
        <begin position="278"/>
        <end position="299"/>
    </location>
</feature>
<dbReference type="RefSeq" id="WP_065962867.1">
    <property type="nucleotide sequence ID" value="NZ_ASQP01000167.1"/>
</dbReference>
<dbReference type="InterPro" id="IPR003945">
    <property type="entry name" value="NU5C-like"/>
</dbReference>
<dbReference type="InterPro" id="IPR018393">
    <property type="entry name" value="NADHpl_OxRdtase_5_subgr"/>
</dbReference>
<evidence type="ECO:0000259" key="8">
    <source>
        <dbReference type="Pfam" id="PF00361"/>
    </source>
</evidence>
<dbReference type="GO" id="GO:0015990">
    <property type="term" value="P:electron transport coupled proton transport"/>
    <property type="evidence" value="ECO:0007669"/>
    <property type="project" value="TreeGrafter"/>
</dbReference>
<feature type="transmembrane region" description="Helical" evidence="7">
    <location>
        <begin position="625"/>
        <end position="643"/>
    </location>
</feature>
<dbReference type="PRINTS" id="PR01434">
    <property type="entry name" value="NADHDHGNASE5"/>
</dbReference>
<dbReference type="PANTHER" id="PTHR42829">
    <property type="entry name" value="NADH-UBIQUINONE OXIDOREDUCTASE CHAIN 5"/>
    <property type="match status" value="1"/>
</dbReference>
<keyword evidence="3 7" id="KW-1133">Transmembrane helix</keyword>
<proteinExistence type="predicted"/>
<evidence type="ECO:0000256" key="7">
    <source>
        <dbReference type="SAM" id="Phobius"/>
    </source>
</evidence>
<dbReference type="EMBL" id="ASQP01000167">
    <property type="protein sequence ID" value="OMI39301.1"/>
    <property type="molecule type" value="Genomic_DNA"/>
</dbReference>
<feature type="transmembrane region" description="Helical" evidence="7">
    <location>
        <begin position="33"/>
        <end position="54"/>
    </location>
</feature>
<dbReference type="Pfam" id="PF00662">
    <property type="entry name" value="Proton_antipo_N"/>
    <property type="match status" value="1"/>
</dbReference>
<accession>A0A1R1SLW0</accession>
<gene>
    <name evidence="10" type="ORF">SPAR_11655</name>
</gene>
<dbReference type="PRINTS" id="PR01435">
    <property type="entry name" value="NPOXDRDTASE5"/>
</dbReference>
<dbReference type="NCBIfam" id="TIGR01974">
    <property type="entry name" value="NDH_I_L"/>
    <property type="match status" value="1"/>
</dbReference>
<comment type="subcellular location">
    <subcellularLocation>
        <location evidence="1">Endomembrane system</location>
        <topology evidence="1">Multi-pass membrane protein</topology>
    </subcellularLocation>
    <subcellularLocation>
        <location evidence="5">Membrane</location>
        <topology evidence="5">Multi-pass membrane protein</topology>
    </subcellularLocation>
</comment>
<protein>
    <submittedName>
        <fullName evidence="10">NADH:ubiquinone oxidoreductase subunit L</fullName>
    </submittedName>
</protein>
<evidence type="ECO:0000313" key="10">
    <source>
        <dbReference type="EMBL" id="OMI39301.1"/>
    </source>
</evidence>
<dbReference type="Pfam" id="PF00361">
    <property type="entry name" value="Proton_antipo_M"/>
    <property type="match status" value="1"/>
</dbReference>
<keyword evidence="11" id="KW-1185">Reference proteome</keyword>
<feature type="region of interest" description="Disordered" evidence="6">
    <location>
        <begin position="448"/>
        <end position="476"/>
    </location>
</feature>
<dbReference type="Gene3D" id="1.20.5.2700">
    <property type="match status" value="1"/>
</dbReference>
<feature type="transmembrane region" description="Helical" evidence="7">
    <location>
        <begin position="481"/>
        <end position="500"/>
    </location>
</feature>
<dbReference type="GO" id="GO:0003954">
    <property type="term" value="F:NADH dehydrogenase activity"/>
    <property type="evidence" value="ECO:0007669"/>
    <property type="project" value="TreeGrafter"/>
</dbReference>
<dbReference type="STRING" id="67365.GCA_001704635_06690"/>
<dbReference type="NCBIfam" id="NF005141">
    <property type="entry name" value="PRK06590.1"/>
    <property type="match status" value="1"/>
</dbReference>
<sequence length="646" mass="68338">MENLIGLLVAAPLLGAALLLCGGRRLDGKGHLLGTALAVASFVIGAVLFADMLGRDEHDRALHSHLFSWIPVGGFRADVAFQLDQLSMTFVLLITGVGSLIHIYSIGYMEHDERRRRFFGYLNLFLAAMLLLVLADNYLLLYVGWEGVGLASYLLIGFWQHKPSAATAAKKAFIVNRVGDVGLSIAIMLMFTTFGTFAFAPVLSHATDASEGKLTAIGLMLLLAACGKSAQVPLQSWLGDAMEGPTPVSALIHAATMVTAGVYLITRSGAIFNAAPDAQTAVVTVGAVTLLFGAIVGCAKDDIKKALAGSTMSQIGYMILAAGLGPIGYVFAIMHLVTHGFFKAGLFLGAGSVMHAMNDEVDMRKYGGLRKYMPVTFVTFGLGYLAIIGFPGLSGFWSKDKIIEAAFAKGGTEGWILGGVALLGAAITAYYMTRVMLLTFFGEKRWGTTPSPEEPSAEPAAETAGAHAEPHPHESPKSMTIPMIVLAFGSVFAGGLFSLNDAFLKWLEPVTSHSHGDSPIGAATVTAGTMVVLLVGVGLAWAQYGRRPVPRTAPRGSLLTRAARRDLLQDDFNHVVLVKPGQYLTRGLVYVDHKLVDGVVNGTAASVGGLSGRLRKLQNGYARSYAVGMFAGTAALIAATLLMRAV</sequence>
<keyword evidence="2 5" id="KW-0812">Transmembrane</keyword>
<name>A0A1R1SLW0_9ACTN</name>
<feature type="transmembrane region" description="Helical" evidence="7">
    <location>
        <begin position="89"/>
        <end position="106"/>
    </location>
</feature>
<evidence type="ECO:0000259" key="9">
    <source>
        <dbReference type="Pfam" id="PF00662"/>
    </source>
</evidence>